<dbReference type="AlphaFoldDB" id="A0A5J6GKR6"/>
<name>A0A5J6GKR6_STRKN</name>
<dbReference type="KEGG" id="ska:CP970_36955"/>
<sequence length="128" mass="14426">MGPAHLPTGRRRRALVMVPASAESVPQRPQQPPPHQAPPHPAQPHQQPRQQPHPQAQHHQQPHPQPHPQPQAQPHLADPPIYRALIRHWSDRGRTLPGRPDPEWVRLAAPPVRHGQFSASRDPRGDGR</sequence>
<feature type="compositionally biased region" description="Pro residues" evidence="1">
    <location>
        <begin position="29"/>
        <end position="42"/>
    </location>
</feature>
<evidence type="ECO:0000313" key="3">
    <source>
        <dbReference type="Proteomes" id="UP000325529"/>
    </source>
</evidence>
<dbReference type="Proteomes" id="UP000325529">
    <property type="component" value="Chromosome"/>
</dbReference>
<proteinExistence type="predicted"/>
<reference evidence="2 3" key="1">
    <citation type="submission" date="2017-09" db="EMBL/GenBank/DDBJ databases">
        <authorList>
            <person name="Lee N."/>
            <person name="Cho B.-K."/>
        </authorList>
    </citation>
    <scope>NUCLEOTIDE SEQUENCE [LARGE SCALE GENOMIC DNA]</scope>
    <source>
        <strain evidence="2 3">ATCC 12853</strain>
    </source>
</reference>
<accession>A0A5J6GKR6</accession>
<dbReference type="EMBL" id="CP023699">
    <property type="protein sequence ID" value="QEU95777.1"/>
    <property type="molecule type" value="Genomic_DNA"/>
</dbReference>
<feature type="region of interest" description="Disordered" evidence="1">
    <location>
        <begin position="1"/>
        <end position="128"/>
    </location>
</feature>
<protein>
    <submittedName>
        <fullName evidence="2">Uncharacterized protein</fullName>
    </submittedName>
</protein>
<evidence type="ECO:0000313" key="2">
    <source>
        <dbReference type="EMBL" id="QEU95777.1"/>
    </source>
</evidence>
<gene>
    <name evidence="2" type="ORF">CP970_36955</name>
</gene>
<feature type="compositionally biased region" description="Low complexity" evidence="1">
    <location>
        <begin position="43"/>
        <end position="59"/>
    </location>
</feature>
<keyword evidence="3" id="KW-1185">Reference proteome</keyword>
<organism evidence="2 3">
    <name type="scientific">Streptomyces kanamyceticus</name>
    <dbReference type="NCBI Taxonomy" id="1967"/>
    <lineage>
        <taxon>Bacteria</taxon>
        <taxon>Bacillati</taxon>
        <taxon>Actinomycetota</taxon>
        <taxon>Actinomycetes</taxon>
        <taxon>Kitasatosporales</taxon>
        <taxon>Streptomycetaceae</taxon>
        <taxon>Streptomyces</taxon>
    </lineage>
</organism>
<evidence type="ECO:0000256" key="1">
    <source>
        <dbReference type="SAM" id="MobiDB-lite"/>
    </source>
</evidence>
<feature type="compositionally biased region" description="Basic and acidic residues" evidence="1">
    <location>
        <begin position="88"/>
        <end position="104"/>
    </location>
</feature>